<dbReference type="Pfam" id="PF10009">
    <property type="entry name" value="DUF2252"/>
    <property type="match status" value="1"/>
</dbReference>
<gene>
    <name evidence="2" type="ORF">GCM10010420_03180</name>
</gene>
<evidence type="ECO:0000313" key="3">
    <source>
        <dbReference type="Proteomes" id="UP001500058"/>
    </source>
</evidence>
<proteinExistence type="predicted"/>
<feature type="compositionally biased region" description="Basic and acidic residues" evidence="1">
    <location>
        <begin position="14"/>
        <end position="31"/>
    </location>
</feature>
<keyword evidence="3" id="KW-1185">Reference proteome</keyword>
<evidence type="ECO:0000313" key="2">
    <source>
        <dbReference type="EMBL" id="GAA2384319.1"/>
    </source>
</evidence>
<evidence type="ECO:0000256" key="1">
    <source>
        <dbReference type="SAM" id="MobiDB-lite"/>
    </source>
</evidence>
<reference evidence="3" key="1">
    <citation type="journal article" date="2019" name="Int. J. Syst. Evol. Microbiol.">
        <title>The Global Catalogue of Microorganisms (GCM) 10K type strain sequencing project: providing services to taxonomists for standard genome sequencing and annotation.</title>
        <authorList>
            <consortium name="The Broad Institute Genomics Platform"/>
            <consortium name="The Broad Institute Genome Sequencing Center for Infectious Disease"/>
            <person name="Wu L."/>
            <person name="Ma J."/>
        </authorList>
    </citation>
    <scope>NUCLEOTIDE SEQUENCE [LARGE SCALE GENOMIC DNA]</scope>
    <source>
        <strain evidence="3">JCM 6921</strain>
    </source>
</reference>
<accession>A0ABP5UN30</accession>
<organism evidence="2 3">
    <name type="scientific">Streptomyces glaucosporus</name>
    <dbReference type="NCBI Taxonomy" id="284044"/>
    <lineage>
        <taxon>Bacteria</taxon>
        <taxon>Bacillati</taxon>
        <taxon>Actinomycetota</taxon>
        <taxon>Actinomycetes</taxon>
        <taxon>Kitasatosporales</taxon>
        <taxon>Streptomycetaceae</taxon>
        <taxon>Streptomyces</taxon>
    </lineage>
</organism>
<dbReference type="PANTHER" id="PTHR39441:SF1">
    <property type="entry name" value="DUF2252 DOMAIN-CONTAINING PROTEIN"/>
    <property type="match status" value="1"/>
</dbReference>
<protein>
    <submittedName>
        <fullName evidence="2">DUF2252 domain-containing protein</fullName>
    </submittedName>
</protein>
<comment type="caution">
    <text evidence="2">The sequence shown here is derived from an EMBL/GenBank/DDBJ whole genome shotgun (WGS) entry which is preliminary data.</text>
</comment>
<dbReference type="InterPro" id="IPR018721">
    <property type="entry name" value="DUF2252"/>
</dbReference>
<sequence>MAERLPYVPGFADRGSRESPKRAGKALRESVPRAAHAGFSEAPGRPDAVTAVEESNRGRIEELIPIRVGRMVASPFAFLRGSAGLMAYDLAHGTPATGIGAQICGDAHAANFGLYGDARGGLTIDLNDFDETARGPWEWDLKRLAASLVLAGREAGLGEDVCREAAYDAAGAYRRTARLLAGMPAADAWNAVADEELVSHTAAHDLLGTLERVADKARRNTSARFAAKSTRETEDGGRCFVDAPPVLRRASDQEAAAVASSLEEYLGTLPEDRLPLLARYAVHDVAFRVVGTGSVGTRSYVVLLLDHLGKPLVLQVKEARPSVLRPYTALAGFTEPEPEHEGRRVVLGQQRMQVVSDTLLGWTTVEGRPCQVRQFRNRKGSVDPAALSAGEIDDYGRMTGALLARAHAHSADPRLLAGYCGKSGELDEAVAAFAVAYADRTEKDHAELAAAVRAGRLPAEQGV</sequence>
<dbReference type="RefSeq" id="WP_344628938.1">
    <property type="nucleotide sequence ID" value="NZ_BAAATJ010000001.1"/>
</dbReference>
<dbReference type="Proteomes" id="UP001500058">
    <property type="component" value="Unassembled WGS sequence"/>
</dbReference>
<dbReference type="PANTHER" id="PTHR39441">
    <property type="entry name" value="DUF2252 DOMAIN-CONTAINING PROTEIN"/>
    <property type="match status" value="1"/>
</dbReference>
<feature type="region of interest" description="Disordered" evidence="1">
    <location>
        <begin position="1"/>
        <end position="48"/>
    </location>
</feature>
<dbReference type="EMBL" id="BAAATJ010000001">
    <property type="protein sequence ID" value="GAA2384319.1"/>
    <property type="molecule type" value="Genomic_DNA"/>
</dbReference>
<name>A0ABP5UN30_9ACTN</name>